<keyword evidence="1" id="KW-0472">Membrane</keyword>
<name>A0AAD7JJ41_9AGAR</name>
<reference evidence="2" key="1">
    <citation type="submission" date="2023-03" db="EMBL/GenBank/DDBJ databases">
        <title>Massive genome expansion in bonnet fungi (Mycena s.s.) driven by repeated elements and novel gene families across ecological guilds.</title>
        <authorList>
            <consortium name="Lawrence Berkeley National Laboratory"/>
            <person name="Harder C.B."/>
            <person name="Miyauchi S."/>
            <person name="Viragh M."/>
            <person name="Kuo A."/>
            <person name="Thoen E."/>
            <person name="Andreopoulos B."/>
            <person name="Lu D."/>
            <person name="Skrede I."/>
            <person name="Drula E."/>
            <person name="Henrissat B."/>
            <person name="Morin E."/>
            <person name="Kohler A."/>
            <person name="Barry K."/>
            <person name="LaButti K."/>
            <person name="Morin E."/>
            <person name="Salamov A."/>
            <person name="Lipzen A."/>
            <person name="Mereny Z."/>
            <person name="Hegedus B."/>
            <person name="Baldrian P."/>
            <person name="Stursova M."/>
            <person name="Weitz H."/>
            <person name="Taylor A."/>
            <person name="Grigoriev I.V."/>
            <person name="Nagy L.G."/>
            <person name="Martin F."/>
            <person name="Kauserud H."/>
        </authorList>
    </citation>
    <scope>NUCLEOTIDE SEQUENCE</scope>
    <source>
        <strain evidence="2">CBHHK188m</strain>
    </source>
</reference>
<dbReference type="Proteomes" id="UP001215280">
    <property type="component" value="Unassembled WGS sequence"/>
</dbReference>
<accession>A0AAD7JJ41</accession>
<organism evidence="2 3">
    <name type="scientific">Mycena maculata</name>
    <dbReference type="NCBI Taxonomy" id="230809"/>
    <lineage>
        <taxon>Eukaryota</taxon>
        <taxon>Fungi</taxon>
        <taxon>Dikarya</taxon>
        <taxon>Basidiomycota</taxon>
        <taxon>Agaricomycotina</taxon>
        <taxon>Agaricomycetes</taxon>
        <taxon>Agaricomycetidae</taxon>
        <taxon>Agaricales</taxon>
        <taxon>Marasmiineae</taxon>
        <taxon>Mycenaceae</taxon>
        <taxon>Mycena</taxon>
    </lineage>
</organism>
<protein>
    <submittedName>
        <fullName evidence="2">Uncharacterized protein</fullName>
    </submittedName>
</protein>
<dbReference type="EMBL" id="JARJLG010000034">
    <property type="protein sequence ID" value="KAJ7765902.1"/>
    <property type="molecule type" value="Genomic_DNA"/>
</dbReference>
<keyword evidence="3" id="KW-1185">Reference proteome</keyword>
<dbReference type="AlphaFoldDB" id="A0AAD7JJ41"/>
<evidence type="ECO:0000313" key="2">
    <source>
        <dbReference type="EMBL" id="KAJ7765902.1"/>
    </source>
</evidence>
<sequence>MVGALLATKPNFTAAVTPTASASASVSMSNLSSPSHTNTAAIVGGVVFLLSLGIAVMLWTRSRKRRADNLTLDKIDAFPAKTEASPQVRPAIHIAVDRSRAPSGGEYIVTPRALSDALSTMLLSQYSEAPSTYDSRQAYIRARMENQRPHGMVGARGRDN</sequence>
<evidence type="ECO:0000313" key="3">
    <source>
        <dbReference type="Proteomes" id="UP001215280"/>
    </source>
</evidence>
<feature type="transmembrane region" description="Helical" evidence="1">
    <location>
        <begin position="39"/>
        <end position="59"/>
    </location>
</feature>
<keyword evidence="1" id="KW-0812">Transmembrane</keyword>
<proteinExistence type="predicted"/>
<comment type="caution">
    <text evidence="2">The sequence shown here is derived from an EMBL/GenBank/DDBJ whole genome shotgun (WGS) entry which is preliminary data.</text>
</comment>
<gene>
    <name evidence="2" type="ORF">DFH07DRAFT_770044</name>
</gene>
<evidence type="ECO:0000256" key="1">
    <source>
        <dbReference type="SAM" id="Phobius"/>
    </source>
</evidence>
<keyword evidence="1" id="KW-1133">Transmembrane helix</keyword>